<feature type="domain" description="PHD-type" evidence="6">
    <location>
        <begin position="138"/>
        <end position="186"/>
    </location>
</feature>
<keyword evidence="1" id="KW-0479">Metal-binding</keyword>
<protein>
    <recommendedName>
        <fullName evidence="10">Pro-Pol polyprotein</fullName>
    </recommendedName>
</protein>
<accession>A0ABM1ZCW9</accession>
<dbReference type="CDD" id="cd15489">
    <property type="entry name" value="PHD_SF"/>
    <property type="match status" value="1"/>
</dbReference>
<dbReference type="Gene3D" id="3.30.420.10">
    <property type="entry name" value="Ribonuclease H-like superfamily/Ribonuclease H"/>
    <property type="match status" value="1"/>
</dbReference>
<dbReference type="InterPro" id="IPR019786">
    <property type="entry name" value="Zinc_finger_PHD-type_CS"/>
</dbReference>
<feature type="region of interest" description="Disordered" evidence="5">
    <location>
        <begin position="102"/>
        <end position="129"/>
    </location>
</feature>
<dbReference type="InterPro" id="IPR040676">
    <property type="entry name" value="DUF5641"/>
</dbReference>
<feature type="compositionally biased region" description="Low complexity" evidence="5">
    <location>
        <begin position="2056"/>
        <end position="2073"/>
    </location>
</feature>
<evidence type="ECO:0000259" key="6">
    <source>
        <dbReference type="PROSITE" id="PS50016"/>
    </source>
</evidence>
<reference evidence="9" key="1">
    <citation type="journal article" date="2015" name="Proc. Natl. Acad. Sci. U.S.A.">
        <title>Genome sequence of the Asian Tiger mosquito, Aedes albopictus, reveals insights into its biology, genetics, and evolution.</title>
        <authorList>
            <person name="Chen X.G."/>
            <person name="Jiang X."/>
            <person name="Gu J."/>
            <person name="Xu M."/>
            <person name="Wu Y."/>
            <person name="Deng Y."/>
            <person name="Zhang C."/>
            <person name="Bonizzoni M."/>
            <person name="Dermauw W."/>
            <person name="Vontas J."/>
            <person name="Armbruster P."/>
            <person name="Huang X."/>
            <person name="Yang Y."/>
            <person name="Zhang H."/>
            <person name="He W."/>
            <person name="Peng H."/>
            <person name="Liu Y."/>
            <person name="Wu K."/>
            <person name="Chen J."/>
            <person name="Lirakis M."/>
            <person name="Topalis P."/>
            <person name="Van Leeuwen T."/>
            <person name="Hall A.B."/>
            <person name="Jiang X."/>
            <person name="Thorpe C."/>
            <person name="Mueller R.L."/>
            <person name="Sun C."/>
            <person name="Waterhouse R.M."/>
            <person name="Yan G."/>
            <person name="Tu Z.J."/>
            <person name="Fang X."/>
            <person name="James A.A."/>
        </authorList>
    </citation>
    <scope>NUCLEOTIDE SEQUENCE [LARGE SCALE GENOMIC DNA]</scope>
    <source>
        <strain evidence="9">Foshan</strain>
    </source>
</reference>
<dbReference type="InterPro" id="IPR043128">
    <property type="entry name" value="Rev_trsase/Diguanyl_cyclase"/>
</dbReference>
<dbReference type="EnsemblMetazoa" id="AALFPA23_017307.R25235">
    <property type="protein sequence ID" value="AALFPA23_017307.P25235"/>
    <property type="gene ID" value="AALFPA23_017307"/>
</dbReference>
<dbReference type="InterPro" id="IPR013083">
    <property type="entry name" value="Znf_RING/FYVE/PHD"/>
</dbReference>
<feature type="region of interest" description="Disordered" evidence="5">
    <location>
        <begin position="191"/>
        <end position="226"/>
    </location>
</feature>
<keyword evidence="9" id="KW-1185">Reference proteome</keyword>
<dbReference type="InterPro" id="IPR019787">
    <property type="entry name" value="Znf_PHD-finger"/>
</dbReference>
<dbReference type="InterPro" id="IPR001965">
    <property type="entry name" value="Znf_PHD"/>
</dbReference>
<dbReference type="Gene3D" id="3.10.10.10">
    <property type="entry name" value="HIV Type 1 Reverse Transcriptase, subunit A, domain 1"/>
    <property type="match status" value="1"/>
</dbReference>
<dbReference type="PANTHER" id="PTHR47331">
    <property type="entry name" value="PHD-TYPE DOMAIN-CONTAINING PROTEIN"/>
    <property type="match status" value="1"/>
</dbReference>
<sequence length="2073" mass="233735">MSGKRSNSGSGRSSAIPVLIGRGETRECVTRSADGLTSGTVVTTREAVAVATGDNPIVTAKATIANNAAVVTSDAMDVQLAGATCAAANIANREYYSHKGAVSKQTTTAAKSNPKSSNHRAPIVVRRNPKRLARPDRYSHCEVCAERDNSRMVQCDRCERWFHFCCVEVTEGIADISWDCPLCPPDEQEATVENVRGPISAEKPTTKESGSMKSHGKKSSKRSEQRKMELRLQKLEEQKQLEQKFLEEKYKILEELDSDTETDISDVELEKMSKISEWIRSTDRAGAIEDSGVEAEDPLENPKVSQGAIRRSAAIEDPEVNQQHRVFGAHRQTMAKFVPEQRSTPQPTIQYSAKPISGQFPMRSAGMPSMPSSPRPVLASGIHPTQEPELSPAEATILLNRSQLAARQAVSKDLPEFDGNPEDWPLFISMYTSSTQMCGFSNDENMLRLRKCLKGKALDAVRCRLLHPSNVTGVLATLKMLYGRPEAIIQSAIRKIRSLSPPDIDRLESLVSFALTVENLVSTIEACGVQDFVYNASLKCELIDRLPSTLKLDWAKYCRGNPAPNLLDLSTWLYSLAEDATAVMQTSTNIPRVKGNKKDMFLNIHSETNDDRPEIPTLTPDFRGSRGSTIECFVCKGSCPSLVKCKRFVELSYESKWATIREAKLCRKCLRKHNGLCRQQSACGINGCTYLHHPLLHSEKAEATKNIPRQSEAATNTSCNIHQTQTNDVLFRIVPVMLHGPLKSIQTYAFIDEGSELTLMENSLAKELGLHGSRKALCLKWTGDIRRIEDESQQVELDISSTGNSAQMYKLMDVRTVQNLQLRPQTLHAPELQGRYRHLAGIPVESYINASPQILIGLDNAQLGYAFKSREGKPFEPIAVKTRLGWIVYGSCTSNHHSENHVNFHGLQACECNGATDDTLHAAMKSYFVLDSLGITQPVKLPLSVDDQRAMNILESVTCLRDGRFESGLLWKYENVRLPESKVMALRRWECLERRMKKDEKLSEALHAKMAEYVEKGYVRKLTEKELSIRHAREWYLPVFPVYNPNKPGKLRLVWDAAATAQGISLNAVLLKGPDLNSSLLSILIQFREFRVAVCGDIREMFNQVLMKEEDQHCQRFYWKENVEKAVPDVYVMRVMTFGASCSPTTAQYVKNINAKRFEHECPEAVNVIEKKHYVDDMLVSFETEEEAVEVTQQVKRIHSAGGFEMRNWLSNSPKVTASLKEISIEEKNLGIGEEGVTEKVLGLWWNTSTDCFIFKVSSRYDPDLLSGNRRPTKREVLRTLMMIYDPLGLIAHFLMYVKVLLQEIWRSSIGWDSAIEDPQFEKWLLWLKVLPEVANVRIPRCYRSVVSLGDDCNVQMHTFVDASENGFAAVVYLRFEQGGTVETSFISAKTRVAPLKFLSIPRSELQAGVLGVRLANSVAQSLSIKVAERFFWTDSRDVICWLNADHRRYSQFVAFRVSEIMETTERKQWRWVPTKFNVADEGTKWARYPDLNAGSRWFQGPNFLLRAKEQWPSVQVNGSTDTELRAHLLTHTSTTESIVVPENFSKWTTMVRSTAYVFRYISNSKQMIKAKPRTCGPLSQQELARAESYLYRSAQTMEYVEELTILVNNRSKQTEKKQIPKSSAIAYLCPFLDENDVLRVRGRTGACPMINFDAANPIILPKNHYITCLIVLHYHRQYHHQNHNTVLNEIRQRYRIARLKSVYNTIRKRCQECKNNNATPQPPAMSDLPPARLAAYSRPFTHMGVDYFGPVTISIGRRTEKRWVLIATCLTVRAVHLQIAHTLSTDSCISALRNVMARRGIPAVIYSDQGTNFRGANRELKVAVEYLDKNRLMTEFTTPHTRWSFNPPAAPHMGGAWERLIRTVKQNLSKLLPSNTPTLEVFENVLIEVENVVNSRPLTGIPLDDDESPVLTPNHFLVGSSNGLKPWVPFDDSSKALRNCWQLSQTLANQFWKQWLRDYLPTITRRTKWLVPAKPIEVGDIVIIVDPSFPRNCWPKGRVIATRPGADGQVRWATVQTTSGIYERPAVRLAVLDVGVRKDTPHQDHRRIPGGSVIPATSTDTSSPSGPTSTIP</sequence>
<reference evidence="8" key="2">
    <citation type="submission" date="2025-05" db="UniProtKB">
        <authorList>
            <consortium name="EnsemblMetazoa"/>
        </authorList>
    </citation>
    <scope>IDENTIFICATION</scope>
    <source>
        <strain evidence="8">Foshan</strain>
    </source>
</reference>
<dbReference type="RefSeq" id="XP_062715425.1">
    <property type="nucleotide sequence ID" value="XM_062859441.1"/>
</dbReference>
<dbReference type="Pfam" id="PF03564">
    <property type="entry name" value="DUF1759"/>
    <property type="match status" value="1"/>
</dbReference>
<dbReference type="InterPro" id="IPR011011">
    <property type="entry name" value="Znf_FYVE_PHD"/>
</dbReference>
<evidence type="ECO:0000256" key="5">
    <source>
        <dbReference type="SAM" id="MobiDB-lite"/>
    </source>
</evidence>
<dbReference type="CDD" id="cd01644">
    <property type="entry name" value="RT_pepA17"/>
    <property type="match status" value="1"/>
</dbReference>
<dbReference type="PANTHER" id="PTHR47331:SF1">
    <property type="entry name" value="GAG-LIKE PROTEIN"/>
    <property type="match status" value="1"/>
</dbReference>
<keyword evidence="2 4" id="KW-0863">Zinc-finger</keyword>
<keyword evidence="3" id="KW-0862">Zinc</keyword>
<dbReference type="EnsemblMetazoa" id="AALFPA23_017307.R25241">
    <property type="protein sequence ID" value="AALFPA23_017307.P25241"/>
    <property type="gene ID" value="AALFPA23_017307"/>
</dbReference>
<feature type="compositionally biased region" description="Polar residues" evidence="5">
    <location>
        <begin position="103"/>
        <end position="116"/>
    </location>
</feature>
<dbReference type="Pfam" id="PF18701">
    <property type="entry name" value="DUF5641"/>
    <property type="match status" value="1"/>
</dbReference>
<dbReference type="InterPro" id="IPR043502">
    <property type="entry name" value="DNA/RNA_pol_sf"/>
</dbReference>
<dbReference type="SMART" id="SM00249">
    <property type="entry name" value="PHD"/>
    <property type="match status" value="1"/>
</dbReference>
<organism evidence="8 9">
    <name type="scientific">Aedes albopictus</name>
    <name type="common">Asian tiger mosquito</name>
    <name type="synonym">Stegomyia albopicta</name>
    <dbReference type="NCBI Taxonomy" id="7160"/>
    <lineage>
        <taxon>Eukaryota</taxon>
        <taxon>Metazoa</taxon>
        <taxon>Ecdysozoa</taxon>
        <taxon>Arthropoda</taxon>
        <taxon>Hexapoda</taxon>
        <taxon>Insecta</taxon>
        <taxon>Pterygota</taxon>
        <taxon>Neoptera</taxon>
        <taxon>Endopterygota</taxon>
        <taxon>Diptera</taxon>
        <taxon>Nematocera</taxon>
        <taxon>Culicoidea</taxon>
        <taxon>Culicidae</taxon>
        <taxon>Culicinae</taxon>
        <taxon>Aedini</taxon>
        <taxon>Aedes</taxon>
        <taxon>Stegomyia</taxon>
    </lineage>
</organism>
<dbReference type="PROSITE" id="PS50016">
    <property type="entry name" value="ZF_PHD_2"/>
    <property type="match status" value="1"/>
</dbReference>
<dbReference type="SUPFAM" id="SSF57903">
    <property type="entry name" value="FYVE/PHD zinc finger"/>
    <property type="match status" value="1"/>
</dbReference>
<dbReference type="InterPro" id="IPR012337">
    <property type="entry name" value="RNaseH-like_sf"/>
</dbReference>
<dbReference type="GeneID" id="115267228"/>
<dbReference type="InterPro" id="IPR008042">
    <property type="entry name" value="Retrotrans_Pao"/>
</dbReference>
<dbReference type="RefSeq" id="XP_062715426.1">
    <property type="nucleotide sequence ID" value="XM_062859442.1"/>
</dbReference>
<dbReference type="Pfam" id="PF00078">
    <property type="entry name" value="RVT_1"/>
    <property type="match status" value="1"/>
</dbReference>
<evidence type="ECO:0008006" key="10">
    <source>
        <dbReference type="Google" id="ProtNLM"/>
    </source>
</evidence>
<dbReference type="RefSeq" id="XP_062715427.1">
    <property type="nucleotide sequence ID" value="XM_062859443.1"/>
</dbReference>
<dbReference type="PROSITE" id="PS01359">
    <property type="entry name" value="ZF_PHD_1"/>
    <property type="match status" value="1"/>
</dbReference>
<dbReference type="SUPFAM" id="SSF53098">
    <property type="entry name" value="Ribonuclease H-like"/>
    <property type="match status" value="1"/>
</dbReference>
<proteinExistence type="predicted"/>
<name>A0ABM1ZCW9_AEDAL</name>
<evidence type="ECO:0000256" key="2">
    <source>
        <dbReference type="ARBA" id="ARBA00022771"/>
    </source>
</evidence>
<dbReference type="InterPro" id="IPR036397">
    <property type="entry name" value="RNaseH_sf"/>
</dbReference>
<feature type="region of interest" description="Disordered" evidence="5">
    <location>
        <begin position="365"/>
        <end position="387"/>
    </location>
</feature>
<dbReference type="InterPro" id="IPR000477">
    <property type="entry name" value="RT_dom"/>
</dbReference>
<evidence type="ECO:0000259" key="7">
    <source>
        <dbReference type="PROSITE" id="PS50994"/>
    </source>
</evidence>
<evidence type="ECO:0000313" key="9">
    <source>
        <dbReference type="Proteomes" id="UP000069940"/>
    </source>
</evidence>
<dbReference type="Gene3D" id="3.30.70.270">
    <property type="match status" value="1"/>
</dbReference>
<dbReference type="EnsemblMetazoa" id="AALFPA23_017307.R25238">
    <property type="protein sequence ID" value="AALFPA23_017307.P25238"/>
    <property type="gene ID" value="AALFPA23_017307"/>
</dbReference>
<evidence type="ECO:0000256" key="3">
    <source>
        <dbReference type="ARBA" id="ARBA00022833"/>
    </source>
</evidence>
<feature type="region of interest" description="Disordered" evidence="5">
    <location>
        <begin position="2041"/>
        <end position="2073"/>
    </location>
</feature>
<dbReference type="InterPro" id="IPR005312">
    <property type="entry name" value="DUF1759"/>
</dbReference>
<evidence type="ECO:0000256" key="1">
    <source>
        <dbReference type="ARBA" id="ARBA00022723"/>
    </source>
</evidence>
<dbReference type="RefSeq" id="XP_062715429.1">
    <property type="nucleotide sequence ID" value="XM_062859445.1"/>
</dbReference>
<evidence type="ECO:0000313" key="8">
    <source>
        <dbReference type="EnsemblMetazoa" id="AALFPA23_017307.P25241"/>
    </source>
</evidence>
<dbReference type="SUPFAM" id="SSF56672">
    <property type="entry name" value="DNA/RNA polymerases"/>
    <property type="match status" value="1"/>
</dbReference>
<dbReference type="Pfam" id="PF00628">
    <property type="entry name" value="PHD"/>
    <property type="match status" value="1"/>
</dbReference>
<dbReference type="InterPro" id="IPR001584">
    <property type="entry name" value="Integrase_cat-core"/>
</dbReference>
<dbReference type="PROSITE" id="PS50994">
    <property type="entry name" value="INTEGRASE"/>
    <property type="match status" value="1"/>
</dbReference>
<dbReference type="Gene3D" id="3.30.40.10">
    <property type="entry name" value="Zinc/RING finger domain, C3HC4 (zinc finger)"/>
    <property type="match status" value="1"/>
</dbReference>
<feature type="domain" description="Integrase catalytic" evidence="7">
    <location>
        <begin position="1736"/>
        <end position="1922"/>
    </location>
</feature>
<dbReference type="Proteomes" id="UP000069940">
    <property type="component" value="Unassembled WGS sequence"/>
</dbReference>
<dbReference type="Pfam" id="PF05380">
    <property type="entry name" value="Peptidase_A17"/>
    <property type="match status" value="1"/>
</dbReference>
<dbReference type="EnsemblMetazoa" id="AALFPA23_017307.R25240">
    <property type="protein sequence ID" value="AALFPA23_017307.P25240"/>
    <property type="gene ID" value="AALFPA23_017307"/>
</dbReference>
<evidence type="ECO:0000256" key="4">
    <source>
        <dbReference type="PROSITE-ProRule" id="PRU00146"/>
    </source>
</evidence>